<dbReference type="InterPro" id="IPR027417">
    <property type="entry name" value="P-loop_NTPase"/>
</dbReference>
<dbReference type="AlphaFoldDB" id="A0AAU9DLY2"/>
<dbReference type="RefSeq" id="WP_338395348.1">
    <property type="nucleotide sequence ID" value="NZ_AP025317.1"/>
</dbReference>
<name>A0AAU9DLY2_9BACT</name>
<organism evidence="1 2">
    <name type="scientific">Fulvitalea axinellae</name>
    <dbReference type="NCBI Taxonomy" id="1182444"/>
    <lineage>
        <taxon>Bacteria</taxon>
        <taxon>Pseudomonadati</taxon>
        <taxon>Bacteroidota</taxon>
        <taxon>Cytophagia</taxon>
        <taxon>Cytophagales</taxon>
        <taxon>Persicobacteraceae</taxon>
        <taxon>Fulvitalea</taxon>
    </lineage>
</organism>
<dbReference type="Gene3D" id="3.40.50.300">
    <property type="entry name" value="P-loop containing nucleotide triphosphate hydrolases"/>
    <property type="match status" value="1"/>
</dbReference>
<dbReference type="SUPFAM" id="SSF52540">
    <property type="entry name" value="P-loop containing nucleoside triphosphate hydrolases"/>
    <property type="match status" value="1"/>
</dbReference>
<dbReference type="KEGG" id="fax:FUAX_46370"/>
<sequence length="259" mass="29616">MVIDRINPVIIVSSIVRSGTTLVQRLLNSSDNALVFGEHSFQDLLEALNRHLGKSVFFGHHLDYFRSLSDRVIEKGQDLWSADVLPPIDEYLRECYAGIWRSTLYHKEFAQSKGRSVWGVKAAGIERGFADMLYRNLPNAKIIWIRRDLSDCLASAKSAGIYTDPSQLDYFLNCFNEGQQLAESLRGQERFLEIEYQDLLKNPEETIEKLSRFTGAKGIRAEVLNKRLNSATGTYLKPAPLSEVERERIKETQYKPLNQ</sequence>
<evidence type="ECO:0000313" key="2">
    <source>
        <dbReference type="Proteomes" id="UP001348817"/>
    </source>
</evidence>
<dbReference type="Proteomes" id="UP001348817">
    <property type="component" value="Plasmid pFA3"/>
</dbReference>
<keyword evidence="1" id="KW-0614">Plasmid</keyword>
<gene>
    <name evidence="1" type="ORF">FUAX_46370</name>
</gene>
<geneLocation type="plasmid" evidence="1 2">
    <name>pFA3</name>
</geneLocation>
<dbReference type="Pfam" id="PF13469">
    <property type="entry name" value="Sulfotransfer_3"/>
    <property type="match status" value="1"/>
</dbReference>
<accession>A0AAU9DLY2</accession>
<evidence type="ECO:0000313" key="1">
    <source>
        <dbReference type="EMBL" id="BDD12205.1"/>
    </source>
</evidence>
<proteinExistence type="predicted"/>
<dbReference type="EMBL" id="AP025317">
    <property type="protein sequence ID" value="BDD12205.1"/>
    <property type="molecule type" value="Genomic_DNA"/>
</dbReference>
<keyword evidence="2" id="KW-1185">Reference proteome</keyword>
<reference evidence="1 2" key="1">
    <citation type="submission" date="2021-12" db="EMBL/GenBank/DDBJ databases">
        <title>Genome sequencing of bacteria with rrn-lacking chromosome and rrn-plasmid.</title>
        <authorList>
            <person name="Anda M."/>
            <person name="Iwasaki W."/>
        </authorList>
    </citation>
    <scope>NUCLEOTIDE SEQUENCE [LARGE SCALE GENOMIC DNA]</scope>
    <source>
        <strain evidence="1 2">DSM 100852</strain>
        <plasmid evidence="1 2">pFA3</plasmid>
    </source>
</reference>
<evidence type="ECO:0008006" key="3">
    <source>
        <dbReference type="Google" id="ProtNLM"/>
    </source>
</evidence>
<protein>
    <recommendedName>
        <fullName evidence="3">Sulfotransferase</fullName>
    </recommendedName>
</protein>